<dbReference type="GO" id="GO:0000976">
    <property type="term" value="F:transcription cis-regulatory region binding"/>
    <property type="evidence" value="ECO:0007669"/>
    <property type="project" value="TreeGrafter"/>
</dbReference>
<organism evidence="7 8">
    <name type="scientific">Candidatus Methylomirabilis limnetica</name>
    <dbReference type="NCBI Taxonomy" id="2033718"/>
    <lineage>
        <taxon>Bacteria</taxon>
        <taxon>Candidatus Methylomirabilota</taxon>
        <taxon>Candidatus Methylomirabilia</taxon>
        <taxon>Candidatus Methylomirabilales</taxon>
        <taxon>Candidatus Methylomirabilaceae</taxon>
        <taxon>Candidatus Methylomirabilis</taxon>
    </lineage>
</organism>
<keyword evidence="5" id="KW-1133">Transmembrane helix</keyword>
<dbReference type="RefSeq" id="WP_107563239.1">
    <property type="nucleotide sequence ID" value="NZ_NVQC01000025.1"/>
</dbReference>
<dbReference type="SUPFAM" id="SSF46689">
    <property type="entry name" value="Homeodomain-like"/>
    <property type="match status" value="1"/>
</dbReference>
<evidence type="ECO:0000313" key="7">
    <source>
        <dbReference type="EMBL" id="PTL35335.1"/>
    </source>
</evidence>
<dbReference type="AlphaFoldDB" id="A0A2T4TW54"/>
<proteinExistence type="predicted"/>
<accession>A0A2T4TW54</accession>
<feature type="transmembrane region" description="Helical" evidence="5">
    <location>
        <begin position="149"/>
        <end position="169"/>
    </location>
</feature>
<keyword evidence="1" id="KW-0805">Transcription regulation</keyword>
<dbReference type="PANTHER" id="PTHR30055:SF234">
    <property type="entry name" value="HTH-TYPE TRANSCRIPTIONAL REGULATOR BETI"/>
    <property type="match status" value="1"/>
</dbReference>
<evidence type="ECO:0000256" key="4">
    <source>
        <dbReference type="PROSITE-ProRule" id="PRU00335"/>
    </source>
</evidence>
<evidence type="ECO:0000259" key="6">
    <source>
        <dbReference type="PROSITE" id="PS50977"/>
    </source>
</evidence>
<protein>
    <recommendedName>
        <fullName evidence="6">HTH tetR-type domain-containing protein</fullName>
    </recommendedName>
</protein>
<dbReference type="InterPro" id="IPR036271">
    <property type="entry name" value="Tet_transcr_reg_TetR-rel_C_sf"/>
</dbReference>
<dbReference type="InterPro" id="IPR009057">
    <property type="entry name" value="Homeodomain-like_sf"/>
</dbReference>
<dbReference type="SUPFAM" id="SSF48498">
    <property type="entry name" value="Tetracyclin repressor-like, C-terminal domain"/>
    <property type="match status" value="1"/>
</dbReference>
<keyword evidence="5" id="KW-0812">Transmembrane</keyword>
<feature type="domain" description="HTH tetR-type" evidence="6">
    <location>
        <begin position="8"/>
        <end position="68"/>
    </location>
</feature>
<sequence length="200" mass="22767">MKERLSADKRRQQIVEAAVELFSRKGFRGTRTREIAEAAGISEAMIYRHFATKRELYSAIIEAKSATEELLASAATAAQGKDDAGVLRAVGLKMIEQTVQDPSLMRLLLFSALEGHELSEIFFESRVKRLHQFLSRYIRRRIKEGRFRSMDALVAARGFIGMIVHYLLIHKLFGVKRPRRSSPEEVVELFVSVFLKGIAR</sequence>
<dbReference type="InterPro" id="IPR039536">
    <property type="entry name" value="TetR_C_Proteobacteria"/>
</dbReference>
<feature type="DNA-binding region" description="H-T-H motif" evidence="4">
    <location>
        <begin position="31"/>
        <end position="50"/>
    </location>
</feature>
<keyword evidence="3" id="KW-0804">Transcription</keyword>
<keyword evidence="2 4" id="KW-0238">DNA-binding</keyword>
<name>A0A2T4TW54_9BACT</name>
<keyword evidence="5" id="KW-0472">Membrane</keyword>
<dbReference type="GO" id="GO:0003700">
    <property type="term" value="F:DNA-binding transcription factor activity"/>
    <property type="evidence" value="ECO:0007669"/>
    <property type="project" value="TreeGrafter"/>
</dbReference>
<evidence type="ECO:0000256" key="2">
    <source>
        <dbReference type="ARBA" id="ARBA00023125"/>
    </source>
</evidence>
<comment type="caution">
    <text evidence="7">The sequence shown here is derived from an EMBL/GenBank/DDBJ whole genome shotgun (WGS) entry which is preliminary data.</text>
</comment>
<dbReference type="Gene3D" id="1.10.357.10">
    <property type="entry name" value="Tetracycline Repressor, domain 2"/>
    <property type="match status" value="1"/>
</dbReference>
<evidence type="ECO:0000256" key="3">
    <source>
        <dbReference type="ARBA" id="ARBA00023163"/>
    </source>
</evidence>
<dbReference type="EMBL" id="NVQC01000025">
    <property type="protein sequence ID" value="PTL35335.1"/>
    <property type="molecule type" value="Genomic_DNA"/>
</dbReference>
<evidence type="ECO:0000256" key="5">
    <source>
        <dbReference type="SAM" id="Phobius"/>
    </source>
</evidence>
<gene>
    <name evidence="7" type="ORF">CLG94_10170</name>
</gene>
<dbReference type="InterPro" id="IPR050109">
    <property type="entry name" value="HTH-type_TetR-like_transc_reg"/>
</dbReference>
<dbReference type="PRINTS" id="PR00455">
    <property type="entry name" value="HTHTETR"/>
</dbReference>
<reference evidence="7 8" key="1">
    <citation type="submission" date="2017-09" db="EMBL/GenBank/DDBJ databases">
        <title>Bloom of a denitrifying methanotroph, Candidatus Methylomirabilis limnetica, in a deep stratified lake.</title>
        <authorList>
            <person name="Graf J.S."/>
            <person name="Marchant H.K."/>
            <person name="Tienken D."/>
            <person name="Hach P.F."/>
            <person name="Brand A."/>
            <person name="Schubert C.J."/>
            <person name="Kuypers M.M."/>
            <person name="Milucka J."/>
        </authorList>
    </citation>
    <scope>NUCLEOTIDE SEQUENCE [LARGE SCALE GENOMIC DNA]</scope>
    <source>
        <strain evidence="7 8">Zug</strain>
    </source>
</reference>
<dbReference type="Pfam" id="PF00440">
    <property type="entry name" value="TetR_N"/>
    <property type="match status" value="1"/>
</dbReference>
<dbReference type="PANTHER" id="PTHR30055">
    <property type="entry name" value="HTH-TYPE TRANSCRIPTIONAL REGULATOR RUTR"/>
    <property type="match status" value="1"/>
</dbReference>
<dbReference type="Pfam" id="PF14246">
    <property type="entry name" value="TetR_C_7"/>
    <property type="match status" value="1"/>
</dbReference>
<evidence type="ECO:0000256" key="1">
    <source>
        <dbReference type="ARBA" id="ARBA00023015"/>
    </source>
</evidence>
<evidence type="ECO:0000313" key="8">
    <source>
        <dbReference type="Proteomes" id="UP000241436"/>
    </source>
</evidence>
<dbReference type="PROSITE" id="PS50977">
    <property type="entry name" value="HTH_TETR_2"/>
    <property type="match status" value="1"/>
</dbReference>
<dbReference type="InterPro" id="IPR001647">
    <property type="entry name" value="HTH_TetR"/>
</dbReference>
<keyword evidence="8" id="KW-1185">Reference proteome</keyword>
<dbReference type="Proteomes" id="UP000241436">
    <property type="component" value="Unassembled WGS sequence"/>
</dbReference>
<dbReference type="OrthoDB" id="9812484at2"/>
<reference evidence="8" key="2">
    <citation type="journal article" date="2018" name="Environ. Microbiol.">
        <title>Bloom of a denitrifying methanotroph, 'Candidatus Methylomirabilis limnetica', in a deep stratified lake.</title>
        <authorList>
            <person name="Graf J.S."/>
            <person name="Mayr M.J."/>
            <person name="Marchant H.K."/>
            <person name="Tienken D."/>
            <person name="Hach P.F."/>
            <person name="Brand A."/>
            <person name="Schubert C.J."/>
            <person name="Kuypers M.M."/>
            <person name="Milucka J."/>
        </authorList>
    </citation>
    <scope>NUCLEOTIDE SEQUENCE [LARGE SCALE GENOMIC DNA]</scope>
    <source>
        <strain evidence="8">Zug</strain>
    </source>
</reference>